<proteinExistence type="predicted"/>
<dbReference type="GO" id="GO:0046872">
    <property type="term" value="F:metal ion binding"/>
    <property type="evidence" value="ECO:0007669"/>
    <property type="project" value="UniProtKB-KW"/>
</dbReference>
<comment type="caution">
    <text evidence="7">The sequence shown here is derived from an EMBL/GenBank/DDBJ whole genome shotgun (WGS) entry which is preliminary data.</text>
</comment>
<evidence type="ECO:0000313" key="7">
    <source>
        <dbReference type="EMBL" id="MDK4306944.1"/>
    </source>
</evidence>
<feature type="binding site" evidence="4">
    <location>
        <position position="185"/>
    </location>
    <ligand>
        <name>heme b</name>
        <dbReference type="ChEBI" id="CHEBI:60344"/>
    </ligand>
</feature>
<reference evidence="7 9" key="1">
    <citation type="submission" date="2023-05" db="EMBL/GenBank/DDBJ databases">
        <title>Metabolic capabilities are highly conserved among human nasal-associated Corynebacterium species in pangenomic analyses.</title>
        <authorList>
            <person name="Tran T.H."/>
            <person name="Roberts A.Q."/>
            <person name="Escapa I.F."/>
            <person name="Gao W."/>
            <person name="Conlan S."/>
            <person name="Kong H."/>
            <person name="Segre J.A."/>
            <person name="Kelly M.S."/>
            <person name="Lemon K.P."/>
        </authorList>
    </citation>
    <scope>NUCLEOTIDE SEQUENCE</scope>
    <source>
        <strain evidence="7">KPL2773</strain>
        <strain evidence="6 9">KPL3772</strain>
    </source>
</reference>
<dbReference type="GO" id="GO:0006788">
    <property type="term" value="P:heme oxidation"/>
    <property type="evidence" value="ECO:0007669"/>
    <property type="project" value="InterPro"/>
</dbReference>
<sequence>MTTATTALFEHTEQQPLSKQLREHTMAAHEDAETSDFMDRLLKGKLSREAVAEYHAQMWFIYDALEHAVRTVASSPIGACYADPRLERRMALDSDLVSMVGPHWGEQVRVMPATAAYVERIEKMDLPGNEVRVLAHHYVRYLGDVSGGQVISRMLQRHYGMGEQELSFYDFSAVGKIKPYRDAYRATLDSLQLTDQQRTDLLEEAVAAFRCNFELFAALSRRFPAES</sequence>
<dbReference type="GO" id="GO:0006979">
    <property type="term" value="P:response to oxidative stress"/>
    <property type="evidence" value="ECO:0007669"/>
    <property type="project" value="TreeGrafter"/>
</dbReference>
<dbReference type="Proteomes" id="UP001239759">
    <property type="component" value="Unassembled WGS sequence"/>
</dbReference>
<dbReference type="AlphaFoldDB" id="A0AAP4F5C9"/>
<dbReference type="InterPro" id="IPR016053">
    <property type="entry name" value="Haem_Oase-like"/>
</dbReference>
<dbReference type="PRINTS" id="PR00088">
    <property type="entry name" value="HAEMOXYGNASE"/>
</dbReference>
<evidence type="ECO:0000256" key="5">
    <source>
        <dbReference type="PIRSR" id="PIRSR000343-2"/>
    </source>
</evidence>
<feature type="binding site" evidence="4">
    <location>
        <position position="138"/>
    </location>
    <ligand>
        <name>heme b</name>
        <dbReference type="ChEBI" id="CHEBI:60344"/>
    </ligand>
</feature>
<dbReference type="Gene3D" id="1.20.910.10">
    <property type="entry name" value="Heme oxygenase-like"/>
    <property type="match status" value="1"/>
</dbReference>
<keyword evidence="2 5" id="KW-0479">Metal-binding</keyword>
<organism evidence="7 8">
    <name type="scientific">Corynebacterium pseudodiphtheriticum</name>
    <dbReference type="NCBI Taxonomy" id="37637"/>
    <lineage>
        <taxon>Bacteria</taxon>
        <taxon>Bacillati</taxon>
        <taxon>Actinomycetota</taxon>
        <taxon>Actinomycetes</taxon>
        <taxon>Mycobacteriales</taxon>
        <taxon>Corynebacteriaceae</taxon>
        <taxon>Corynebacterium</taxon>
    </lineage>
</organism>
<name>A0AAP4F5C9_9CORY</name>
<evidence type="ECO:0000256" key="2">
    <source>
        <dbReference type="ARBA" id="ARBA00022723"/>
    </source>
</evidence>
<evidence type="ECO:0000313" key="8">
    <source>
        <dbReference type="Proteomes" id="UP001224412"/>
    </source>
</evidence>
<feature type="binding site" evidence="4">
    <location>
        <position position="22"/>
    </location>
    <ligand>
        <name>heme b</name>
        <dbReference type="ChEBI" id="CHEBI:60344"/>
    </ligand>
</feature>
<protein>
    <submittedName>
        <fullName evidence="7">Biliverdin-producing heme oxygenase</fullName>
    </submittedName>
</protein>
<evidence type="ECO:0000256" key="1">
    <source>
        <dbReference type="ARBA" id="ARBA00022617"/>
    </source>
</evidence>
<dbReference type="RefSeq" id="WP_021352864.1">
    <property type="nucleotide sequence ID" value="NZ_JAQPSI010000021.1"/>
</dbReference>
<keyword evidence="1 4" id="KW-0349">Heme</keyword>
<dbReference type="GO" id="GO:0042167">
    <property type="term" value="P:heme catabolic process"/>
    <property type="evidence" value="ECO:0007669"/>
    <property type="project" value="TreeGrafter"/>
</dbReference>
<dbReference type="InterPro" id="IPR002051">
    <property type="entry name" value="Haem_Oase"/>
</dbReference>
<dbReference type="Pfam" id="PF01126">
    <property type="entry name" value="Heme_oxygenase"/>
    <property type="match status" value="1"/>
</dbReference>
<gene>
    <name evidence="6" type="ORF">QPX23_08680</name>
    <name evidence="7" type="ORF">QPX42_05180</name>
</gene>
<evidence type="ECO:0000256" key="3">
    <source>
        <dbReference type="ARBA" id="ARBA00023004"/>
    </source>
</evidence>
<dbReference type="PIRSF" id="PIRSF000343">
    <property type="entry name" value="Haem_Oase"/>
    <property type="match status" value="1"/>
</dbReference>
<dbReference type="Proteomes" id="UP001224412">
    <property type="component" value="Unassembled WGS sequence"/>
</dbReference>
<evidence type="ECO:0000313" key="9">
    <source>
        <dbReference type="Proteomes" id="UP001239759"/>
    </source>
</evidence>
<dbReference type="PANTHER" id="PTHR10720">
    <property type="entry name" value="HEME OXYGENASE"/>
    <property type="match status" value="1"/>
</dbReference>
<keyword evidence="9" id="KW-1185">Reference proteome</keyword>
<dbReference type="PANTHER" id="PTHR10720:SF0">
    <property type="entry name" value="HEME OXYGENASE"/>
    <property type="match status" value="1"/>
</dbReference>
<dbReference type="CDD" id="cd19165">
    <property type="entry name" value="HemeO"/>
    <property type="match status" value="1"/>
</dbReference>
<dbReference type="EMBL" id="JASNUQ010000015">
    <property type="protein sequence ID" value="MDK4290788.1"/>
    <property type="molecule type" value="Genomic_DNA"/>
</dbReference>
<dbReference type="GO" id="GO:0020037">
    <property type="term" value="F:heme binding"/>
    <property type="evidence" value="ECO:0007669"/>
    <property type="project" value="TreeGrafter"/>
</dbReference>
<keyword evidence="3 5" id="KW-0408">Iron</keyword>
<evidence type="ECO:0000256" key="4">
    <source>
        <dbReference type="PIRSR" id="PIRSR000343-1"/>
    </source>
</evidence>
<evidence type="ECO:0000313" key="6">
    <source>
        <dbReference type="EMBL" id="MDK4290788.1"/>
    </source>
</evidence>
<dbReference type="GeneID" id="42782300"/>
<dbReference type="GO" id="GO:0004392">
    <property type="term" value="F:heme oxygenase (decyclizing) activity"/>
    <property type="evidence" value="ECO:0007669"/>
    <property type="project" value="InterPro"/>
</dbReference>
<dbReference type="InterPro" id="IPR016084">
    <property type="entry name" value="Haem_Oase-like_multi-hlx"/>
</dbReference>
<dbReference type="SUPFAM" id="SSF48613">
    <property type="entry name" value="Heme oxygenase-like"/>
    <property type="match status" value="1"/>
</dbReference>
<feature type="binding site" description="axial binding residue" evidence="5">
    <location>
        <position position="29"/>
    </location>
    <ligand>
        <name>heme b</name>
        <dbReference type="ChEBI" id="CHEBI:60344"/>
    </ligand>
    <ligandPart>
        <name>Fe</name>
        <dbReference type="ChEBI" id="CHEBI:18248"/>
    </ligandPart>
</feature>
<accession>A0AAP4F5C9</accession>
<dbReference type="EMBL" id="JASNVH010000007">
    <property type="protein sequence ID" value="MDK4306944.1"/>
    <property type="molecule type" value="Genomic_DNA"/>
</dbReference>